<keyword evidence="2" id="KW-0732">Signal</keyword>
<evidence type="ECO:0000256" key="1">
    <source>
        <dbReference type="SAM" id="MobiDB-lite"/>
    </source>
</evidence>
<keyword evidence="4" id="KW-1185">Reference proteome</keyword>
<evidence type="ECO:0000313" key="4">
    <source>
        <dbReference type="Proteomes" id="UP000445000"/>
    </source>
</evidence>
<dbReference type="AlphaFoldDB" id="A0A829YCV1"/>
<feature type="chain" id="PRO_5032457455" evidence="2">
    <location>
        <begin position="31"/>
        <end position="147"/>
    </location>
</feature>
<dbReference type="RefSeq" id="WP_161812795.1">
    <property type="nucleotide sequence ID" value="NZ_BLJN01000003.1"/>
</dbReference>
<feature type="signal peptide" evidence="2">
    <location>
        <begin position="1"/>
        <end position="30"/>
    </location>
</feature>
<dbReference type="Proteomes" id="UP000445000">
    <property type="component" value="Unassembled WGS sequence"/>
</dbReference>
<reference evidence="4" key="1">
    <citation type="submission" date="2020-01" db="EMBL/GenBank/DDBJ databases">
        <title>'Steroidobacter agaridevorans' sp. nov., agar-degrading bacteria isolated from rhizosphere soils.</title>
        <authorList>
            <person name="Ikenaga M."/>
            <person name="Kataoka M."/>
            <person name="Murouchi A."/>
            <person name="Katsuragi S."/>
            <person name="Sakai M."/>
        </authorList>
    </citation>
    <scope>NUCLEOTIDE SEQUENCE [LARGE SCALE GENOMIC DNA]</scope>
    <source>
        <strain evidence="4">YU21-B</strain>
    </source>
</reference>
<proteinExistence type="predicted"/>
<protein>
    <submittedName>
        <fullName evidence="3">Uncharacterized protein</fullName>
    </submittedName>
</protein>
<gene>
    <name evidence="3" type="ORF">GCM10011487_30970</name>
</gene>
<dbReference type="InterPro" id="IPR046150">
    <property type="entry name" value="DUF6152"/>
</dbReference>
<evidence type="ECO:0000313" key="3">
    <source>
        <dbReference type="EMBL" id="GFE81097.1"/>
    </source>
</evidence>
<comment type="caution">
    <text evidence="3">The sequence shown here is derived from an EMBL/GenBank/DDBJ whole genome shotgun (WGS) entry which is preliminary data.</text>
</comment>
<feature type="region of interest" description="Disordered" evidence="1">
    <location>
        <begin position="124"/>
        <end position="147"/>
    </location>
</feature>
<name>A0A829YCV1_9GAMM</name>
<dbReference type="Pfam" id="PF19649">
    <property type="entry name" value="DUF6152"/>
    <property type="match status" value="1"/>
</dbReference>
<evidence type="ECO:0000256" key="2">
    <source>
        <dbReference type="SAM" id="SignalP"/>
    </source>
</evidence>
<sequence length="147" mass="15856">MRTKLLIAAAAAVISTALGSAVAYAHHAFAAEFDANRPVNLRGPVTRIEWINPHAWIHIENKKPDGTVEAWMVEGGTPNTLLRRGITKDSLKIGTEIVVRGYQSKDALCKPKCRANGRDVTFPDGRKLFMGSSGTGAPKDGSDDSEK</sequence>
<dbReference type="EMBL" id="BLJN01000003">
    <property type="protein sequence ID" value="GFE81097.1"/>
    <property type="molecule type" value="Genomic_DNA"/>
</dbReference>
<accession>A0A829YCV1</accession>
<organism evidence="3 4">
    <name type="scientific">Steroidobacter agaridevorans</name>
    <dbReference type="NCBI Taxonomy" id="2695856"/>
    <lineage>
        <taxon>Bacteria</taxon>
        <taxon>Pseudomonadati</taxon>
        <taxon>Pseudomonadota</taxon>
        <taxon>Gammaproteobacteria</taxon>
        <taxon>Steroidobacterales</taxon>
        <taxon>Steroidobacteraceae</taxon>
        <taxon>Steroidobacter</taxon>
    </lineage>
</organism>